<comment type="cofactor">
    <cofactor evidence="1">
        <name>pyridoxal 5'-phosphate</name>
        <dbReference type="ChEBI" id="CHEBI:597326"/>
    </cofactor>
</comment>
<evidence type="ECO:0000256" key="1">
    <source>
        <dbReference type="ARBA" id="ARBA00001933"/>
    </source>
</evidence>
<reference evidence="4 5" key="1">
    <citation type="submission" date="2019-06" db="EMBL/GenBank/DDBJ databases">
        <title>Sequencing the genomes of 1000 actinobacteria strains.</title>
        <authorList>
            <person name="Klenk H.-P."/>
        </authorList>
    </citation>
    <scope>NUCLEOTIDE SEQUENCE [LARGE SCALE GENOMIC DNA]</scope>
    <source>
        <strain evidence="4 5">DSM 45301</strain>
    </source>
</reference>
<dbReference type="InterPro" id="IPR005814">
    <property type="entry name" value="Aminotrans_3"/>
</dbReference>
<dbReference type="AlphaFoldDB" id="A0A543DZL9"/>
<evidence type="ECO:0000256" key="3">
    <source>
        <dbReference type="RuleBase" id="RU003560"/>
    </source>
</evidence>
<dbReference type="GO" id="GO:0030170">
    <property type="term" value="F:pyridoxal phosphate binding"/>
    <property type="evidence" value="ECO:0007669"/>
    <property type="project" value="InterPro"/>
</dbReference>
<dbReference type="Gene3D" id="3.90.1150.10">
    <property type="entry name" value="Aspartate Aminotransferase, domain 1"/>
    <property type="match status" value="1"/>
</dbReference>
<dbReference type="Gene3D" id="3.40.640.10">
    <property type="entry name" value="Type I PLP-dependent aspartate aminotransferase-like (Major domain)"/>
    <property type="match status" value="1"/>
</dbReference>
<dbReference type="SUPFAM" id="SSF53383">
    <property type="entry name" value="PLP-dependent transferases"/>
    <property type="match status" value="1"/>
</dbReference>
<dbReference type="PANTHER" id="PTHR43713">
    <property type="entry name" value="GLUTAMATE-1-SEMIALDEHYDE 2,1-AMINOMUTASE"/>
    <property type="match status" value="1"/>
</dbReference>
<accession>A0A543DZL9</accession>
<dbReference type="RefSeq" id="WP_142049483.1">
    <property type="nucleotide sequence ID" value="NZ_VFPA01000001.1"/>
</dbReference>
<dbReference type="Pfam" id="PF00202">
    <property type="entry name" value="Aminotran_3"/>
    <property type="match status" value="1"/>
</dbReference>
<dbReference type="EMBL" id="VFPA01000001">
    <property type="protein sequence ID" value="TQM14742.1"/>
    <property type="molecule type" value="Genomic_DNA"/>
</dbReference>
<dbReference type="PANTHER" id="PTHR43713:SF3">
    <property type="entry name" value="GLUTAMATE-1-SEMIALDEHYDE 2,1-AMINOMUTASE 1, CHLOROPLASTIC-RELATED"/>
    <property type="match status" value="1"/>
</dbReference>
<name>A0A543DZL9_9PSEU</name>
<evidence type="ECO:0000313" key="5">
    <source>
        <dbReference type="Proteomes" id="UP000315677"/>
    </source>
</evidence>
<dbReference type="NCBIfam" id="NF004856">
    <property type="entry name" value="PRK06209.1"/>
    <property type="match status" value="1"/>
</dbReference>
<dbReference type="InterPro" id="IPR015424">
    <property type="entry name" value="PyrdxlP-dep_Trfase"/>
</dbReference>
<dbReference type="GO" id="GO:0008483">
    <property type="term" value="F:transaminase activity"/>
    <property type="evidence" value="ECO:0007669"/>
    <property type="project" value="InterPro"/>
</dbReference>
<dbReference type="InterPro" id="IPR015421">
    <property type="entry name" value="PyrdxlP-dep_Trfase_major"/>
</dbReference>
<protein>
    <submittedName>
        <fullName evidence="4">Glutamate-1-semialdehyde 2,1-aminomutase</fullName>
    </submittedName>
</protein>
<dbReference type="Proteomes" id="UP000315677">
    <property type="component" value="Unassembled WGS sequence"/>
</dbReference>
<gene>
    <name evidence="4" type="ORF">FB558_1516</name>
</gene>
<organism evidence="4 5">
    <name type="scientific">Pseudonocardia kunmingensis</name>
    <dbReference type="NCBI Taxonomy" id="630975"/>
    <lineage>
        <taxon>Bacteria</taxon>
        <taxon>Bacillati</taxon>
        <taxon>Actinomycetota</taxon>
        <taxon>Actinomycetes</taxon>
        <taxon>Pseudonocardiales</taxon>
        <taxon>Pseudonocardiaceae</taxon>
        <taxon>Pseudonocardia</taxon>
    </lineage>
</organism>
<evidence type="ECO:0000313" key="4">
    <source>
        <dbReference type="EMBL" id="TQM14742.1"/>
    </source>
</evidence>
<dbReference type="InterPro" id="IPR015422">
    <property type="entry name" value="PyrdxlP-dep_Trfase_small"/>
</dbReference>
<evidence type="ECO:0000256" key="2">
    <source>
        <dbReference type="ARBA" id="ARBA00022898"/>
    </source>
</evidence>
<sequence length="438" mass="46671">MTLPDPSLPRSAALNERLHAAVPGGAHTYAKGDDQYPQDLAPVISHGRGAHVWDVDGNSYIEYGSGLRAVALGHAHPRVVEAVRREIDRGTNFVRPAAIEVDAAERFLQTVPTAEMVKFTKNGSDATTAAIRLARAATGRTLVALCHDQPFFSTDDWFIGGTPMNAGIPEQATVTFPYGDLGALAALLDQHEGRIACMILEAATQTDPPPGYLEGVRELATRHGVVLVFDEMITGFRWSEHGAQGVYGVTPDLSTFGKALGNGFAVSALAGKRELMERGGLRTDRERVFLLSTTHGAETHSLAAAIAVMDTYAAEGSAARLHALGERLAAGVREVAAGMGVAEHVLVRGRTSNLVFATLDVEGKPSQPYRTLFLRQLLAGGVIGPSFVVSAALTEDDVDRTVEVVAQACAVYRKALDAGDPTPWMGGRPVKPVFRQYA</sequence>
<comment type="similarity">
    <text evidence="3">Belongs to the class-III pyridoxal-phosphate-dependent aminotransferase family.</text>
</comment>
<dbReference type="OrthoDB" id="9801052at2"/>
<proteinExistence type="inferred from homology"/>
<comment type="caution">
    <text evidence="4">The sequence shown here is derived from an EMBL/GenBank/DDBJ whole genome shotgun (WGS) entry which is preliminary data.</text>
</comment>
<keyword evidence="2 3" id="KW-0663">Pyridoxal phosphate</keyword>
<keyword evidence="5" id="KW-1185">Reference proteome</keyword>